<dbReference type="Proteomes" id="UP001062846">
    <property type="component" value="Chromosome 6"/>
</dbReference>
<reference evidence="1" key="1">
    <citation type="submission" date="2022-02" db="EMBL/GenBank/DDBJ databases">
        <title>Plant Genome Project.</title>
        <authorList>
            <person name="Zhang R.-G."/>
        </authorList>
    </citation>
    <scope>NUCLEOTIDE SEQUENCE</scope>
    <source>
        <strain evidence="1">AT1</strain>
    </source>
</reference>
<proteinExistence type="predicted"/>
<sequence>MDQYHTEGEDEVLPEMPVSPTGQYFNSSMLSISILAVLESEIPIDDSLTLTLLKDVFLPINPRFSSIMVGDKKGVKKWKRVEVKLEDHINVPSFPTGMSAEFYDECFNDYMTKISLERFPLNKPLWEIHIIKYPTSNAAGHVIFKLHHALGDGFSLMGALLSCLQRADNPSLPLTFPSRQSSSKMDGKNKGIFRCLGRVFSRVANTVSDFGSTLIKSSFTRDGLSPIRSGGDGVEFRPSVITTVTFSLDHIKQIKAKLGVTINDVIVGVVFLGTRLYMQTSSTSSSSHDDEEQPQLGNANATALVVLNTRAIGGYKTIGEMVKPNSQMPWGNQFTFLHVTIPKLKHSENDDQTNSNPIRFVKKVHRMIKRKRNSAAVYLTGRMLEILRKFRGPEAAAQYIYNTLNSSSIAMSNLIGPVEQMALANHPVKGLYFTLVGGPESLAITIMSYVGKLRITIRTEKGFIDPPKLNSCIENAFNMIFKAAVDNTPPSNT</sequence>
<organism evidence="1 2">
    <name type="scientific">Rhododendron molle</name>
    <name type="common">Chinese azalea</name>
    <name type="synonym">Azalea mollis</name>
    <dbReference type="NCBI Taxonomy" id="49168"/>
    <lineage>
        <taxon>Eukaryota</taxon>
        <taxon>Viridiplantae</taxon>
        <taxon>Streptophyta</taxon>
        <taxon>Embryophyta</taxon>
        <taxon>Tracheophyta</taxon>
        <taxon>Spermatophyta</taxon>
        <taxon>Magnoliopsida</taxon>
        <taxon>eudicotyledons</taxon>
        <taxon>Gunneridae</taxon>
        <taxon>Pentapetalae</taxon>
        <taxon>asterids</taxon>
        <taxon>Ericales</taxon>
        <taxon>Ericaceae</taxon>
        <taxon>Ericoideae</taxon>
        <taxon>Rhodoreae</taxon>
        <taxon>Rhododendron</taxon>
    </lineage>
</organism>
<evidence type="ECO:0000313" key="2">
    <source>
        <dbReference type="Proteomes" id="UP001062846"/>
    </source>
</evidence>
<protein>
    <submittedName>
        <fullName evidence="1">Uncharacterized protein</fullName>
    </submittedName>
</protein>
<comment type="caution">
    <text evidence="1">The sequence shown here is derived from an EMBL/GenBank/DDBJ whole genome shotgun (WGS) entry which is preliminary data.</text>
</comment>
<keyword evidence="2" id="KW-1185">Reference proteome</keyword>
<gene>
    <name evidence="1" type="ORF">RHMOL_Rhmol06G0199200</name>
</gene>
<name>A0ACC0NF27_RHOML</name>
<evidence type="ECO:0000313" key="1">
    <source>
        <dbReference type="EMBL" id="KAI8551611.1"/>
    </source>
</evidence>
<accession>A0ACC0NF27</accession>
<dbReference type="EMBL" id="CM046393">
    <property type="protein sequence ID" value="KAI8551611.1"/>
    <property type="molecule type" value="Genomic_DNA"/>
</dbReference>